<dbReference type="Pfam" id="PF22845">
    <property type="entry name" value="DUF3097_N"/>
    <property type="match status" value="1"/>
</dbReference>
<dbReference type="InterPro" id="IPR053883">
    <property type="entry name" value="DUF3097_N"/>
</dbReference>
<evidence type="ECO:0000259" key="2">
    <source>
        <dbReference type="Pfam" id="PF22845"/>
    </source>
</evidence>
<comment type="caution">
    <text evidence="3">The sequence shown here is derived from an EMBL/GenBank/DDBJ whole genome shotgun (WGS) entry which is preliminary data.</text>
</comment>
<evidence type="ECO:0000259" key="1">
    <source>
        <dbReference type="Pfam" id="PF11296"/>
    </source>
</evidence>
<dbReference type="EMBL" id="QXTG01000002">
    <property type="protein sequence ID" value="RIX28310.1"/>
    <property type="molecule type" value="Genomic_DNA"/>
</dbReference>
<dbReference type="OrthoDB" id="3398606at2"/>
<feature type="domain" description="DUF3097" evidence="2">
    <location>
        <begin position="51"/>
        <end position="108"/>
    </location>
</feature>
<organism evidence="3 4">
    <name type="scientific">Amnibacterium setariae</name>
    <dbReference type="NCBI Taxonomy" id="2306585"/>
    <lineage>
        <taxon>Bacteria</taxon>
        <taxon>Bacillati</taxon>
        <taxon>Actinomycetota</taxon>
        <taxon>Actinomycetes</taxon>
        <taxon>Micrococcales</taxon>
        <taxon>Microbacteriaceae</taxon>
        <taxon>Amnibacterium</taxon>
    </lineage>
</organism>
<dbReference type="AlphaFoldDB" id="A0A3A1TX02"/>
<feature type="domain" description="DUF3097" evidence="1">
    <location>
        <begin position="138"/>
        <end position="302"/>
    </location>
</feature>
<keyword evidence="4" id="KW-1185">Reference proteome</keyword>
<gene>
    <name evidence="3" type="ORF">D1781_12750</name>
</gene>
<accession>A0A3A1TX02</accession>
<protein>
    <submittedName>
        <fullName evidence="3">DUF3097 domain-containing protein</fullName>
    </submittedName>
</protein>
<reference evidence="4" key="1">
    <citation type="submission" date="2018-09" db="EMBL/GenBank/DDBJ databases">
        <authorList>
            <person name="Kim I."/>
        </authorList>
    </citation>
    <scope>NUCLEOTIDE SEQUENCE [LARGE SCALE GENOMIC DNA]</scope>
    <source>
        <strain evidence="4">DD4a</strain>
    </source>
</reference>
<evidence type="ECO:0000313" key="3">
    <source>
        <dbReference type="EMBL" id="RIX28310.1"/>
    </source>
</evidence>
<evidence type="ECO:0000313" key="4">
    <source>
        <dbReference type="Proteomes" id="UP000265742"/>
    </source>
</evidence>
<name>A0A3A1TX02_9MICO</name>
<sequence length="303" mass="33523">MREETGGRTRDRPPRPSATAAYRRRVTFDRYGTDVLADNGWKRKAPPPKVVEALRGVVVEEVASGFVGAVVGIEGRMVKLEDRRGKVRVFPIGPGFLIDGEAVALRVPKAQPKSTGPLRSASGSFAVEGAKARVARGSRIFVEGRHDADLIEKVWGHDLRIEGVAVEYLQGVDHLEEVLGVFKPEPDRRVGVLVDHLVKGSKETRLTEAAVRPWGDTVLVVGHPYIDIWQAVKPERLGLKAWPVIPRGTEWKHGICEALGWPHEDQADIARAWQRILGRVDHFGHLEPALLGRVEQLIDFVTA</sequence>
<dbReference type="Proteomes" id="UP000265742">
    <property type="component" value="Unassembled WGS sequence"/>
</dbReference>
<dbReference type="InterPro" id="IPR021447">
    <property type="entry name" value="DUF3097_C"/>
</dbReference>
<dbReference type="Pfam" id="PF11296">
    <property type="entry name" value="DUF3097_C"/>
    <property type="match status" value="1"/>
</dbReference>
<proteinExistence type="predicted"/>